<dbReference type="Gene3D" id="3.90.1200.10">
    <property type="match status" value="1"/>
</dbReference>
<evidence type="ECO:0000313" key="2">
    <source>
        <dbReference type="Proteomes" id="UP000240317"/>
    </source>
</evidence>
<comment type="caution">
    <text evidence="1">The sequence shown here is derived from an EMBL/GenBank/DDBJ whole genome shotgun (WGS) entry which is preliminary data.</text>
</comment>
<evidence type="ECO:0000313" key="1">
    <source>
        <dbReference type="EMBL" id="PTA69012.1"/>
    </source>
</evidence>
<dbReference type="GO" id="GO:0019748">
    <property type="term" value="P:secondary metabolic process"/>
    <property type="evidence" value="ECO:0007669"/>
    <property type="project" value="InterPro"/>
</dbReference>
<organism evidence="1 2">
    <name type="scientific">Deinococcus arcticus</name>
    <dbReference type="NCBI Taxonomy" id="2136176"/>
    <lineage>
        <taxon>Bacteria</taxon>
        <taxon>Thermotogati</taxon>
        <taxon>Deinococcota</taxon>
        <taxon>Deinococci</taxon>
        <taxon>Deinococcales</taxon>
        <taxon>Deinococcaceae</taxon>
        <taxon>Deinococcus</taxon>
    </lineage>
</organism>
<dbReference type="AlphaFoldDB" id="A0A2T3WB08"/>
<gene>
    <name evidence="1" type="ORF">C8263_04225</name>
</gene>
<proteinExistence type="predicted"/>
<dbReference type="RefSeq" id="WP_107136870.1">
    <property type="nucleotide sequence ID" value="NZ_PYSV01000003.1"/>
</dbReference>
<name>A0A2T3WB08_9DEIO</name>
<keyword evidence="1" id="KW-0808">Transferase</keyword>
<dbReference type="GO" id="GO:0016773">
    <property type="term" value="F:phosphotransferase activity, alcohol group as acceptor"/>
    <property type="evidence" value="ECO:0007669"/>
    <property type="project" value="InterPro"/>
</dbReference>
<sequence>MRAQTYLRRWALEQDGEAFSTPSSDLCPVRWQGKKAMLKVARNEEEKRGNLLMVWLSGQGTAEVYHHGGRAVVLERIEGEHELVAMVVAAGQDDDASRILCRAAAQVHLPRPDPPPLLPLDCWFEALFEASAQGGLFAQCWHVAQTLLGSPQDVRPLHGDLHHGNVLHSAARGWLVIDPKGLLGERTFDFANLLCNPSLAVARQPGRLARQAGVVAGAAGVNRARLLAWVAAYAGLSAAWHREDGQAAEAQATLEIAQQALALSSET</sequence>
<dbReference type="OrthoDB" id="179394at2"/>
<dbReference type="InterPro" id="IPR006748">
    <property type="entry name" value="NH2Glyco/OHUrea_AB-resist_kin"/>
</dbReference>
<dbReference type="EMBL" id="PYSV01000003">
    <property type="protein sequence ID" value="PTA69012.1"/>
    <property type="molecule type" value="Genomic_DNA"/>
</dbReference>
<keyword evidence="2" id="KW-1185">Reference proteome</keyword>
<dbReference type="Pfam" id="PF04655">
    <property type="entry name" value="APH_6_hur"/>
    <property type="match status" value="1"/>
</dbReference>
<reference evidence="1 2" key="1">
    <citation type="submission" date="2018-03" db="EMBL/GenBank/DDBJ databases">
        <title>Draft genome of Deinococcus sp. OD32.</title>
        <authorList>
            <person name="Wang X.-P."/>
            <person name="Du Z.-J."/>
        </authorList>
    </citation>
    <scope>NUCLEOTIDE SEQUENCE [LARGE SCALE GENOMIC DNA]</scope>
    <source>
        <strain evidence="1 2">OD32</strain>
    </source>
</reference>
<dbReference type="SUPFAM" id="SSF56112">
    <property type="entry name" value="Protein kinase-like (PK-like)"/>
    <property type="match status" value="1"/>
</dbReference>
<protein>
    <submittedName>
        <fullName evidence="1">3'-kinase</fullName>
    </submittedName>
</protein>
<accession>A0A2T3WB08</accession>
<dbReference type="GO" id="GO:0016301">
    <property type="term" value="F:kinase activity"/>
    <property type="evidence" value="ECO:0007669"/>
    <property type="project" value="UniProtKB-KW"/>
</dbReference>
<dbReference type="InterPro" id="IPR011009">
    <property type="entry name" value="Kinase-like_dom_sf"/>
</dbReference>
<dbReference type="Proteomes" id="UP000240317">
    <property type="component" value="Unassembled WGS sequence"/>
</dbReference>
<keyword evidence="1" id="KW-0418">Kinase</keyword>